<protein>
    <submittedName>
        <fullName evidence="2">Histidine phosphatase family protein</fullName>
    </submittedName>
</protein>
<evidence type="ECO:0000313" key="2">
    <source>
        <dbReference type="EMBL" id="MDQ2068358.1"/>
    </source>
</evidence>
<dbReference type="InterPro" id="IPR051021">
    <property type="entry name" value="Mito_Ser/Thr_phosphatase"/>
</dbReference>
<dbReference type="Proteomes" id="UP001239019">
    <property type="component" value="Unassembled WGS sequence"/>
</dbReference>
<keyword evidence="3" id="KW-1185">Reference proteome</keyword>
<dbReference type="InterPro" id="IPR029033">
    <property type="entry name" value="His_PPase_superfam"/>
</dbReference>
<evidence type="ECO:0000256" key="1">
    <source>
        <dbReference type="ARBA" id="ARBA00022801"/>
    </source>
</evidence>
<dbReference type="Gene3D" id="3.40.50.1240">
    <property type="entry name" value="Phosphoglycerate mutase-like"/>
    <property type="match status" value="1"/>
</dbReference>
<keyword evidence="1" id="KW-0378">Hydrolase</keyword>
<evidence type="ECO:0000313" key="3">
    <source>
        <dbReference type="Proteomes" id="UP001239019"/>
    </source>
</evidence>
<accession>A0ABU0W2X8</accession>
<reference evidence="2 3" key="1">
    <citation type="submission" date="2023-08" db="EMBL/GenBank/DDBJ databases">
        <title>Whole-genome sequencing of halo(alkali)philic microorganisms from hypersaline lakes.</title>
        <authorList>
            <person name="Sorokin D.Y."/>
            <person name="Abbas B."/>
            <person name="Merkel A.Y."/>
        </authorList>
    </citation>
    <scope>NUCLEOTIDE SEQUENCE [LARGE SCALE GENOMIC DNA]</scope>
    <source>
        <strain evidence="2 3">AB-CW4</strain>
    </source>
</reference>
<dbReference type="PANTHER" id="PTHR20935">
    <property type="entry name" value="PHOSPHOGLYCERATE MUTASE-RELATED"/>
    <property type="match status" value="1"/>
</dbReference>
<proteinExistence type="predicted"/>
<dbReference type="InterPro" id="IPR013078">
    <property type="entry name" value="His_Pase_superF_clade-1"/>
</dbReference>
<name>A0ABU0W2X8_9GAMM</name>
<sequence length="167" mass="17562">MSLPRHLILMRHGEAAPGGLGGDHERILTAAGQSEVRRMALWMNGLGLNPGKLLCSSARRTQETAALVCAGLGEGGPETIVDQRLYLAEPATLMSVLAEQPASVRTLMVVGHNPGLDSLLRQLGRFAGAGFSTATMAVLAIASEGWKLTASEPVQLLSLTRPDSLPD</sequence>
<dbReference type="RefSeq" id="WP_306726853.1">
    <property type="nucleotide sequence ID" value="NZ_JAVDDT010000001.1"/>
</dbReference>
<dbReference type="SMART" id="SM00855">
    <property type="entry name" value="PGAM"/>
    <property type="match status" value="1"/>
</dbReference>
<dbReference type="PANTHER" id="PTHR20935:SF1">
    <property type="entry name" value="SLL1549 PROTEIN"/>
    <property type="match status" value="1"/>
</dbReference>
<gene>
    <name evidence="2" type="ORF">RBH19_00535</name>
</gene>
<dbReference type="EMBL" id="JAVDDT010000001">
    <property type="protein sequence ID" value="MDQ2068358.1"/>
    <property type="molecule type" value="Genomic_DNA"/>
</dbReference>
<dbReference type="SUPFAM" id="SSF53254">
    <property type="entry name" value="Phosphoglycerate mutase-like"/>
    <property type="match status" value="1"/>
</dbReference>
<dbReference type="Pfam" id="PF00300">
    <property type="entry name" value="His_Phos_1"/>
    <property type="match status" value="1"/>
</dbReference>
<dbReference type="CDD" id="cd07067">
    <property type="entry name" value="HP_PGM_like"/>
    <property type="match status" value="1"/>
</dbReference>
<organism evidence="2 3">
    <name type="scientific">Natronospira bacteriovora</name>
    <dbReference type="NCBI Taxonomy" id="3069753"/>
    <lineage>
        <taxon>Bacteria</taxon>
        <taxon>Pseudomonadati</taxon>
        <taxon>Pseudomonadota</taxon>
        <taxon>Gammaproteobacteria</taxon>
        <taxon>Natronospirales</taxon>
        <taxon>Natronospiraceae</taxon>
        <taxon>Natronospira</taxon>
    </lineage>
</organism>
<comment type="caution">
    <text evidence="2">The sequence shown here is derived from an EMBL/GenBank/DDBJ whole genome shotgun (WGS) entry which is preliminary data.</text>
</comment>